<dbReference type="InterPro" id="IPR010935">
    <property type="entry name" value="SMC_hinge"/>
</dbReference>
<evidence type="ECO:0000259" key="1">
    <source>
        <dbReference type="SMART" id="SM00968"/>
    </source>
</evidence>
<dbReference type="SMART" id="SM00968">
    <property type="entry name" value="SMC_hinge"/>
    <property type="match status" value="1"/>
</dbReference>
<accession>A0A075FMY4</accession>
<gene>
    <name evidence="2" type="primary">smc</name>
</gene>
<dbReference type="EMBL" id="KF900320">
    <property type="protein sequence ID" value="AIE90851.1"/>
    <property type="molecule type" value="Genomic_DNA"/>
</dbReference>
<dbReference type="Gene3D" id="1.20.1060.20">
    <property type="match status" value="1"/>
</dbReference>
<name>A0A075FMY4_9ARCH</name>
<feature type="domain" description="SMC hinge" evidence="1">
    <location>
        <begin position="45"/>
        <end position="158"/>
    </location>
</feature>
<organism evidence="2">
    <name type="scientific">uncultured marine thaumarchaeote AD1000_07_E11</name>
    <dbReference type="NCBI Taxonomy" id="1455886"/>
    <lineage>
        <taxon>Archaea</taxon>
        <taxon>Nitrososphaerota</taxon>
        <taxon>environmental samples</taxon>
    </lineage>
</organism>
<dbReference type="SUPFAM" id="SSF75553">
    <property type="entry name" value="Smc hinge domain"/>
    <property type="match status" value="1"/>
</dbReference>
<dbReference type="AlphaFoldDB" id="A0A075FMY4"/>
<protein>
    <submittedName>
        <fullName evidence="2">SMC domain-containing protein (Smc)</fullName>
    </submittedName>
</protein>
<proteinExistence type="predicted"/>
<dbReference type="GO" id="GO:0005694">
    <property type="term" value="C:chromosome"/>
    <property type="evidence" value="ECO:0007669"/>
    <property type="project" value="InterPro"/>
</dbReference>
<evidence type="ECO:0000313" key="2">
    <source>
        <dbReference type="EMBL" id="AIE90851.1"/>
    </source>
</evidence>
<dbReference type="Gene3D" id="3.30.70.1620">
    <property type="match status" value="1"/>
</dbReference>
<dbReference type="InterPro" id="IPR036277">
    <property type="entry name" value="SMC_hinge_sf"/>
</dbReference>
<sequence>MDELGFILEKSDKAANQYESKIKTVKGFMHEDYTVAKLKEDADKLGIDGLVYEMISWDKKYERSVLAVSSDWIKALVVKDFATLLGIAEVARSKKLPKLKIIPLDAIPKFKLSMPKESGIIGVLSDFVKCADAYSALKTFLFGNIILADSRESAYNLSQLGYKSVTLEGEFFEANGGTVVIDINSKISKLTKLISMSSDIDGLIQSISLIKKYMLKKNIH</sequence>
<reference evidence="2" key="1">
    <citation type="journal article" date="2014" name="Genome Biol. Evol.">
        <title>Pangenome evidence for extensive interdomain horizontal transfer affecting lineage core and shell genes in uncultured planktonic thaumarchaeota and euryarchaeota.</title>
        <authorList>
            <person name="Deschamps P."/>
            <person name="Zivanovic Y."/>
            <person name="Moreira D."/>
            <person name="Rodriguez-Valera F."/>
            <person name="Lopez-Garcia P."/>
        </authorList>
    </citation>
    <scope>NUCLEOTIDE SEQUENCE</scope>
</reference>
<dbReference type="Pfam" id="PF06470">
    <property type="entry name" value="SMC_hinge"/>
    <property type="match status" value="1"/>
</dbReference>
<dbReference type="GO" id="GO:0051276">
    <property type="term" value="P:chromosome organization"/>
    <property type="evidence" value="ECO:0007669"/>
    <property type="project" value="InterPro"/>
</dbReference>
<dbReference type="GO" id="GO:0005524">
    <property type="term" value="F:ATP binding"/>
    <property type="evidence" value="ECO:0007669"/>
    <property type="project" value="InterPro"/>
</dbReference>